<dbReference type="WBParaSite" id="PS1159_v2.g2632.t1">
    <property type="protein sequence ID" value="PS1159_v2.g2632.t1"/>
    <property type="gene ID" value="PS1159_v2.g2632"/>
</dbReference>
<reference evidence="2" key="1">
    <citation type="submission" date="2022-11" db="UniProtKB">
        <authorList>
            <consortium name="WormBaseParasite"/>
        </authorList>
    </citation>
    <scope>IDENTIFICATION</scope>
</reference>
<organism evidence="1 2">
    <name type="scientific">Panagrolaimus sp. PS1159</name>
    <dbReference type="NCBI Taxonomy" id="55785"/>
    <lineage>
        <taxon>Eukaryota</taxon>
        <taxon>Metazoa</taxon>
        <taxon>Ecdysozoa</taxon>
        <taxon>Nematoda</taxon>
        <taxon>Chromadorea</taxon>
        <taxon>Rhabditida</taxon>
        <taxon>Tylenchina</taxon>
        <taxon>Panagrolaimomorpha</taxon>
        <taxon>Panagrolaimoidea</taxon>
        <taxon>Panagrolaimidae</taxon>
        <taxon>Panagrolaimus</taxon>
    </lineage>
</organism>
<dbReference type="Proteomes" id="UP000887580">
    <property type="component" value="Unplaced"/>
</dbReference>
<evidence type="ECO:0000313" key="2">
    <source>
        <dbReference type="WBParaSite" id="PS1159_v2.g2632.t1"/>
    </source>
</evidence>
<accession>A0AC35G919</accession>
<name>A0AC35G919_9BILA</name>
<proteinExistence type="predicted"/>
<evidence type="ECO:0000313" key="1">
    <source>
        <dbReference type="Proteomes" id="UP000887580"/>
    </source>
</evidence>
<sequence length="128" mass="15313">MYFLNIRMFKVTAYRVTLKRRHEIMRNVKVMSYMFPPILIHTFIAPIGSLISIIGFFHQLPVIPYCVFHMFYNLPQLIIMLRHIFLSIRRRNTQIANTETLVKTVFGKGLPAKFTTELYFISLKRQWN</sequence>
<protein>
    <submittedName>
        <fullName evidence="2">G protein-coupled receptor</fullName>
    </submittedName>
</protein>